<gene>
    <name evidence="4" type="ORF">BDV25DRAFT_31692</name>
</gene>
<dbReference type="InterPro" id="IPR051164">
    <property type="entry name" value="NmrA-like_oxidored"/>
</dbReference>
<evidence type="ECO:0000259" key="3">
    <source>
        <dbReference type="Pfam" id="PF05368"/>
    </source>
</evidence>
<dbReference type="Proteomes" id="UP000325780">
    <property type="component" value="Unassembled WGS sequence"/>
</dbReference>
<evidence type="ECO:0000313" key="4">
    <source>
        <dbReference type="EMBL" id="KAE8153381.1"/>
    </source>
</evidence>
<organism evidence="4 5">
    <name type="scientific">Aspergillus avenaceus</name>
    <dbReference type="NCBI Taxonomy" id="36643"/>
    <lineage>
        <taxon>Eukaryota</taxon>
        <taxon>Fungi</taxon>
        <taxon>Dikarya</taxon>
        <taxon>Ascomycota</taxon>
        <taxon>Pezizomycotina</taxon>
        <taxon>Eurotiomycetes</taxon>
        <taxon>Eurotiomycetidae</taxon>
        <taxon>Eurotiales</taxon>
        <taxon>Aspergillaceae</taxon>
        <taxon>Aspergillus</taxon>
        <taxon>Aspergillus subgen. Circumdati</taxon>
    </lineage>
</organism>
<dbReference type="EMBL" id="ML742040">
    <property type="protein sequence ID" value="KAE8153381.1"/>
    <property type="molecule type" value="Genomic_DNA"/>
</dbReference>
<dbReference type="SUPFAM" id="SSF51735">
    <property type="entry name" value="NAD(P)-binding Rossmann-fold domains"/>
    <property type="match status" value="1"/>
</dbReference>
<feature type="domain" description="NmrA-like" evidence="3">
    <location>
        <begin position="2"/>
        <end position="258"/>
    </location>
</feature>
<comment type="similarity">
    <text evidence="1">Belongs to the NmrA-type oxidoreductase family.</text>
</comment>
<evidence type="ECO:0000256" key="1">
    <source>
        <dbReference type="ARBA" id="ARBA00006328"/>
    </source>
</evidence>
<dbReference type="Pfam" id="PF05368">
    <property type="entry name" value="NmrA"/>
    <property type="match status" value="1"/>
</dbReference>
<evidence type="ECO:0000313" key="5">
    <source>
        <dbReference type="Proteomes" id="UP000325780"/>
    </source>
</evidence>
<dbReference type="PANTHER" id="PTHR42748:SF7">
    <property type="entry name" value="NMRA LIKE REDOX SENSOR 1-RELATED"/>
    <property type="match status" value="1"/>
</dbReference>
<dbReference type="Gene3D" id="3.40.50.720">
    <property type="entry name" value="NAD(P)-binding Rossmann-like Domain"/>
    <property type="match status" value="1"/>
</dbReference>
<evidence type="ECO:0000256" key="2">
    <source>
        <dbReference type="ARBA" id="ARBA00022857"/>
    </source>
</evidence>
<sequence>MRIAILPASPKTAQAAIRALFSTTVSLYVKGIYRDPSRAPVEFLSDSRFEAVQGDLSDSKSLDLSDLDAVLVVTPPMFHGDMLKTAKEISENVRKAIAIGSVKRVVYVSSMGAELSSGTGEIMTNHIAEEVLKGAAREVVFVRCAYFMENWESAVQTVQSEQPFFYSTVTPLDFVFDMIAVNDIGRICATHLLAPEIPSTPYILEAHGPRSYSVLDIQKGFSDVAGQKVEVKEVGQRDLPEFFGQFLPESVVDGYVEMTRSFLPGGVIARGRDYDPGVPVYQGETELWEVLNRMYGQSG</sequence>
<dbReference type="PANTHER" id="PTHR42748">
    <property type="entry name" value="NITROGEN METABOLITE REPRESSION PROTEIN NMRA FAMILY MEMBER"/>
    <property type="match status" value="1"/>
</dbReference>
<name>A0A5N6U594_ASPAV</name>
<accession>A0A5N6U594</accession>
<keyword evidence="2" id="KW-0521">NADP</keyword>
<protein>
    <submittedName>
        <fullName evidence="4">NAD(P)-binding protein</fullName>
    </submittedName>
</protein>
<dbReference type="InterPro" id="IPR036291">
    <property type="entry name" value="NAD(P)-bd_dom_sf"/>
</dbReference>
<dbReference type="AlphaFoldDB" id="A0A5N6U594"/>
<dbReference type="InterPro" id="IPR008030">
    <property type="entry name" value="NmrA-like"/>
</dbReference>
<dbReference type="Gene3D" id="3.90.25.10">
    <property type="entry name" value="UDP-galactose 4-epimerase, domain 1"/>
    <property type="match status" value="1"/>
</dbReference>
<proteinExistence type="inferred from homology"/>
<dbReference type="OrthoDB" id="419598at2759"/>
<reference evidence="4 5" key="1">
    <citation type="submission" date="2019-04" db="EMBL/GenBank/DDBJ databases">
        <title>Friends and foes A comparative genomics study of 23 Aspergillus species from section Flavi.</title>
        <authorList>
            <consortium name="DOE Joint Genome Institute"/>
            <person name="Kjaerbolling I."/>
            <person name="Vesth T."/>
            <person name="Frisvad J.C."/>
            <person name="Nybo J.L."/>
            <person name="Theobald S."/>
            <person name="Kildgaard S."/>
            <person name="Isbrandt T."/>
            <person name="Kuo A."/>
            <person name="Sato A."/>
            <person name="Lyhne E.K."/>
            <person name="Kogle M.E."/>
            <person name="Wiebenga A."/>
            <person name="Kun R.S."/>
            <person name="Lubbers R.J."/>
            <person name="Makela M.R."/>
            <person name="Barry K."/>
            <person name="Chovatia M."/>
            <person name="Clum A."/>
            <person name="Daum C."/>
            <person name="Haridas S."/>
            <person name="He G."/>
            <person name="LaButti K."/>
            <person name="Lipzen A."/>
            <person name="Mondo S."/>
            <person name="Riley R."/>
            <person name="Salamov A."/>
            <person name="Simmons B.A."/>
            <person name="Magnuson J.K."/>
            <person name="Henrissat B."/>
            <person name="Mortensen U.H."/>
            <person name="Larsen T.O."/>
            <person name="Devries R.P."/>
            <person name="Grigoriev I.V."/>
            <person name="Machida M."/>
            <person name="Baker S.E."/>
            <person name="Andersen M.R."/>
        </authorList>
    </citation>
    <scope>NUCLEOTIDE SEQUENCE [LARGE SCALE GENOMIC DNA]</scope>
    <source>
        <strain evidence="4 5">IBT 18842</strain>
    </source>
</reference>
<keyword evidence="5" id="KW-1185">Reference proteome</keyword>